<keyword evidence="3 6" id="KW-0479">Metal-binding</keyword>
<keyword evidence="7" id="KW-0732">Signal</keyword>
<evidence type="ECO:0000256" key="4">
    <source>
        <dbReference type="ARBA" id="ARBA00022982"/>
    </source>
</evidence>
<dbReference type="AlphaFoldDB" id="A0A246F8I1"/>
<evidence type="ECO:0000256" key="1">
    <source>
        <dbReference type="ARBA" id="ARBA00022448"/>
    </source>
</evidence>
<protein>
    <submittedName>
        <fullName evidence="9">Cytochrome C</fullName>
    </submittedName>
</protein>
<dbReference type="RefSeq" id="WP_088418682.1">
    <property type="nucleotide sequence ID" value="NZ_NJBA01000005.1"/>
</dbReference>
<dbReference type="Proteomes" id="UP000198145">
    <property type="component" value="Unassembled WGS sequence"/>
</dbReference>
<evidence type="ECO:0000256" key="5">
    <source>
        <dbReference type="ARBA" id="ARBA00023004"/>
    </source>
</evidence>
<feature type="chain" id="PRO_5012015250" evidence="7">
    <location>
        <begin position="28"/>
        <end position="134"/>
    </location>
</feature>
<dbReference type="eggNOG" id="COG3474">
    <property type="taxonomic scope" value="Bacteria"/>
</dbReference>
<dbReference type="Gene3D" id="1.10.760.10">
    <property type="entry name" value="Cytochrome c-like domain"/>
    <property type="match status" value="1"/>
</dbReference>
<dbReference type="PROSITE" id="PS51007">
    <property type="entry name" value="CYTC"/>
    <property type="match status" value="1"/>
</dbReference>
<feature type="signal peptide" evidence="7">
    <location>
        <begin position="1"/>
        <end position="27"/>
    </location>
</feature>
<evidence type="ECO:0000256" key="2">
    <source>
        <dbReference type="ARBA" id="ARBA00022617"/>
    </source>
</evidence>
<keyword evidence="5 6" id="KW-0408">Iron</keyword>
<dbReference type="InterPro" id="IPR036909">
    <property type="entry name" value="Cyt_c-like_dom_sf"/>
</dbReference>
<evidence type="ECO:0000313" key="10">
    <source>
        <dbReference type="Proteomes" id="UP000198145"/>
    </source>
</evidence>
<gene>
    <name evidence="9" type="ORF">CEG18_16035</name>
</gene>
<dbReference type="InterPro" id="IPR009056">
    <property type="entry name" value="Cyt_c-like_dom"/>
</dbReference>
<dbReference type="Pfam" id="PF00034">
    <property type="entry name" value="Cytochrom_C"/>
    <property type="match status" value="1"/>
</dbReference>
<reference evidence="9 10" key="1">
    <citation type="submission" date="2017-06" db="EMBL/GenBank/DDBJ databases">
        <title>Draft genome of Pseudomonas nitroreducens DF05.</title>
        <authorList>
            <person name="Iyer R."/>
        </authorList>
    </citation>
    <scope>NUCLEOTIDE SEQUENCE [LARGE SCALE GENOMIC DNA]</scope>
    <source>
        <strain evidence="9 10">DF05</strain>
    </source>
</reference>
<evidence type="ECO:0000259" key="8">
    <source>
        <dbReference type="PROSITE" id="PS51007"/>
    </source>
</evidence>
<dbReference type="InterPro" id="IPR002327">
    <property type="entry name" value="Cyt_c_1A/1B"/>
</dbReference>
<organism evidence="9 10">
    <name type="scientific">Pseudomonas nitroreducens</name>
    <dbReference type="NCBI Taxonomy" id="46680"/>
    <lineage>
        <taxon>Bacteria</taxon>
        <taxon>Pseudomonadati</taxon>
        <taxon>Pseudomonadota</taxon>
        <taxon>Gammaproteobacteria</taxon>
        <taxon>Pseudomonadales</taxon>
        <taxon>Pseudomonadaceae</taxon>
        <taxon>Pseudomonas</taxon>
    </lineage>
</organism>
<comment type="caution">
    <text evidence="9">The sequence shown here is derived from an EMBL/GenBank/DDBJ whole genome shotgun (WGS) entry which is preliminary data.</text>
</comment>
<dbReference type="EMBL" id="NJBA01000005">
    <property type="protein sequence ID" value="OWP49948.1"/>
    <property type="molecule type" value="Genomic_DNA"/>
</dbReference>
<dbReference type="GO" id="GO:0046872">
    <property type="term" value="F:metal ion binding"/>
    <property type="evidence" value="ECO:0007669"/>
    <property type="project" value="UniProtKB-KW"/>
</dbReference>
<dbReference type="GO" id="GO:0020037">
    <property type="term" value="F:heme binding"/>
    <property type="evidence" value="ECO:0007669"/>
    <property type="project" value="InterPro"/>
</dbReference>
<sequence>MSRNKFRFGALGLLLAGALLQPILAFAGDCPASDARQGETVFARDCSICHTAKADGPGMMGPNLHGVVGRMAGSLAGFNYSQAMKGKAAVWSRDNLDAFVSQPQAAVPGTYMPFAGLADAAERRALTCWLSQQH</sequence>
<keyword evidence="4" id="KW-0249">Electron transport</keyword>
<dbReference type="PRINTS" id="PR00604">
    <property type="entry name" value="CYTCHRMECIAB"/>
</dbReference>
<evidence type="ECO:0000256" key="3">
    <source>
        <dbReference type="ARBA" id="ARBA00022723"/>
    </source>
</evidence>
<feature type="domain" description="Cytochrome c" evidence="8">
    <location>
        <begin position="33"/>
        <end position="134"/>
    </location>
</feature>
<accession>A0A246F8I1</accession>
<evidence type="ECO:0000313" key="9">
    <source>
        <dbReference type="EMBL" id="OWP49948.1"/>
    </source>
</evidence>
<proteinExistence type="predicted"/>
<evidence type="ECO:0000256" key="6">
    <source>
        <dbReference type="PROSITE-ProRule" id="PRU00433"/>
    </source>
</evidence>
<keyword evidence="2 6" id="KW-0349">Heme</keyword>
<evidence type="ECO:0000256" key="7">
    <source>
        <dbReference type="SAM" id="SignalP"/>
    </source>
</evidence>
<dbReference type="STRING" id="46680.GCA_000807755_01949"/>
<dbReference type="SUPFAM" id="SSF46626">
    <property type="entry name" value="Cytochrome c"/>
    <property type="match status" value="1"/>
</dbReference>
<dbReference type="GO" id="GO:0009055">
    <property type="term" value="F:electron transfer activity"/>
    <property type="evidence" value="ECO:0007669"/>
    <property type="project" value="InterPro"/>
</dbReference>
<keyword evidence="1" id="KW-0813">Transport</keyword>
<name>A0A246F8I1_PSENT</name>
<dbReference type="PANTHER" id="PTHR11961">
    <property type="entry name" value="CYTOCHROME C"/>
    <property type="match status" value="1"/>
</dbReference>